<dbReference type="InterPro" id="IPR041490">
    <property type="entry name" value="KstR2_TetR_C"/>
</dbReference>
<gene>
    <name evidence="6" type="ORF">KFZ73_18870</name>
</gene>
<evidence type="ECO:0000256" key="1">
    <source>
        <dbReference type="ARBA" id="ARBA00023015"/>
    </source>
</evidence>
<dbReference type="Proteomes" id="UP000676853">
    <property type="component" value="Unassembled WGS sequence"/>
</dbReference>
<feature type="DNA-binding region" description="H-T-H motif" evidence="4">
    <location>
        <begin position="40"/>
        <end position="59"/>
    </location>
</feature>
<accession>A0ABS5NG77</accession>
<dbReference type="InterPro" id="IPR001647">
    <property type="entry name" value="HTH_TetR"/>
</dbReference>
<keyword evidence="2 4" id="KW-0238">DNA-binding</keyword>
<dbReference type="Pfam" id="PF17932">
    <property type="entry name" value="TetR_C_24"/>
    <property type="match status" value="1"/>
</dbReference>
<dbReference type="PRINTS" id="PR00455">
    <property type="entry name" value="HTHTETR"/>
</dbReference>
<protein>
    <submittedName>
        <fullName evidence="6">TetR family transcriptional regulator</fullName>
    </submittedName>
</protein>
<evidence type="ECO:0000313" key="7">
    <source>
        <dbReference type="Proteomes" id="UP000676853"/>
    </source>
</evidence>
<evidence type="ECO:0000313" key="6">
    <source>
        <dbReference type="EMBL" id="MBS4103294.1"/>
    </source>
</evidence>
<keyword evidence="7" id="KW-1185">Reference proteome</keyword>
<feature type="domain" description="HTH tetR-type" evidence="5">
    <location>
        <begin position="17"/>
        <end position="77"/>
    </location>
</feature>
<evidence type="ECO:0000256" key="3">
    <source>
        <dbReference type="ARBA" id="ARBA00023163"/>
    </source>
</evidence>
<keyword evidence="3" id="KW-0804">Transcription</keyword>
<dbReference type="Gene3D" id="1.10.357.10">
    <property type="entry name" value="Tetracycline Repressor, domain 2"/>
    <property type="match status" value="1"/>
</dbReference>
<dbReference type="SUPFAM" id="SSF46689">
    <property type="entry name" value="Homeodomain-like"/>
    <property type="match status" value="1"/>
</dbReference>
<dbReference type="EMBL" id="JAGXOE010000058">
    <property type="protein sequence ID" value="MBS4103294.1"/>
    <property type="molecule type" value="Genomic_DNA"/>
</dbReference>
<dbReference type="PANTHER" id="PTHR30055:SF234">
    <property type="entry name" value="HTH-TYPE TRANSCRIPTIONAL REGULATOR BETI"/>
    <property type="match status" value="1"/>
</dbReference>
<proteinExistence type="predicted"/>
<reference evidence="6 7" key="1">
    <citation type="submission" date="2021-04" db="EMBL/GenBank/DDBJ databases">
        <title>Whole genome sequence analysis of a thiophenic sulfur metabolizing bacteria.</title>
        <authorList>
            <person name="Akhtar N."/>
            <person name="Akram J."/>
            <person name="Aslam A."/>
        </authorList>
    </citation>
    <scope>NUCLEOTIDE SEQUENCE [LARGE SCALE GENOMIC DNA]</scope>
    <source>
        <strain evidence="6 7">3OW</strain>
    </source>
</reference>
<evidence type="ECO:0000256" key="4">
    <source>
        <dbReference type="PROSITE-ProRule" id="PRU00335"/>
    </source>
</evidence>
<organism evidence="6 7">
    <name type="scientific">Tsukamurella paurometabola</name>
    <name type="common">Corynebacterium paurometabolum</name>
    <dbReference type="NCBI Taxonomy" id="2061"/>
    <lineage>
        <taxon>Bacteria</taxon>
        <taxon>Bacillati</taxon>
        <taxon>Actinomycetota</taxon>
        <taxon>Actinomycetes</taxon>
        <taxon>Mycobacteriales</taxon>
        <taxon>Tsukamurellaceae</taxon>
        <taxon>Tsukamurella</taxon>
    </lineage>
</organism>
<dbReference type="PANTHER" id="PTHR30055">
    <property type="entry name" value="HTH-TYPE TRANSCRIPTIONAL REGULATOR RUTR"/>
    <property type="match status" value="1"/>
</dbReference>
<dbReference type="InterPro" id="IPR050109">
    <property type="entry name" value="HTH-type_TetR-like_transc_reg"/>
</dbReference>
<dbReference type="SUPFAM" id="SSF48498">
    <property type="entry name" value="Tetracyclin repressor-like, C-terminal domain"/>
    <property type="match status" value="1"/>
</dbReference>
<dbReference type="PROSITE" id="PS50977">
    <property type="entry name" value="HTH_TETR_2"/>
    <property type="match status" value="1"/>
</dbReference>
<comment type="caution">
    <text evidence="6">The sequence shown here is derived from an EMBL/GenBank/DDBJ whole genome shotgun (WGS) entry which is preliminary data.</text>
</comment>
<keyword evidence="1" id="KW-0805">Transcription regulation</keyword>
<evidence type="ECO:0000259" key="5">
    <source>
        <dbReference type="PROSITE" id="PS50977"/>
    </source>
</evidence>
<name>A0ABS5NG77_TSUPA</name>
<dbReference type="RefSeq" id="WP_212554721.1">
    <property type="nucleotide sequence ID" value="NZ_JAGXOE010000058.1"/>
</dbReference>
<dbReference type="InterPro" id="IPR009057">
    <property type="entry name" value="Homeodomain-like_sf"/>
</dbReference>
<evidence type="ECO:0000256" key="2">
    <source>
        <dbReference type="ARBA" id="ARBA00023125"/>
    </source>
</evidence>
<dbReference type="InterPro" id="IPR036271">
    <property type="entry name" value="Tet_transcr_reg_TetR-rel_C_sf"/>
</dbReference>
<dbReference type="Pfam" id="PF00440">
    <property type="entry name" value="TetR_N"/>
    <property type="match status" value="1"/>
</dbReference>
<sequence>MSTAEKSGKATGSRRRELIVGEVLDAATELFAVKGYEATSLQDIADAVGVSRPALYHYLSSKEDLLVMLVEGVSQSLVAMLEELHARPDLAPAEKIANFTDQLVRERVRYPGRFRILDRSETVLPEPARTDHLEAKRRILREVVTIIEDGVRVGQFVPVDARTTALSVIGMCNWVAWWARPEDTARVESIAETVNSLVQRMLRVPDGQEADGAPGLVREIRERLDRLEPLL</sequence>